<dbReference type="PANTHER" id="PTHR47381:SF3">
    <property type="entry name" value="ALPHA_BETA-HYDROLASES SUPERFAMILY PROTEIN"/>
    <property type="match status" value="1"/>
</dbReference>
<dbReference type="EMBL" id="QGMG01001363">
    <property type="protein sequence ID" value="TVY48871.1"/>
    <property type="molecule type" value="Genomic_DNA"/>
</dbReference>
<gene>
    <name evidence="2" type="ORF">LCER1_G008980</name>
</gene>
<dbReference type="InterPro" id="IPR029058">
    <property type="entry name" value="AB_hydrolase_fold"/>
</dbReference>
<dbReference type="OrthoDB" id="2152248at2759"/>
<dbReference type="PANTHER" id="PTHR47381">
    <property type="entry name" value="ALPHA/BETA-HYDROLASES SUPERFAMILY PROTEIN"/>
    <property type="match status" value="1"/>
</dbReference>
<organism evidence="2 3">
    <name type="scientific">Lachnellula cervina</name>
    <dbReference type="NCBI Taxonomy" id="1316786"/>
    <lineage>
        <taxon>Eukaryota</taxon>
        <taxon>Fungi</taxon>
        <taxon>Dikarya</taxon>
        <taxon>Ascomycota</taxon>
        <taxon>Pezizomycotina</taxon>
        <taxon>Leotiomycetes</taxon>
        <taxon>Helotiales</taxon>
        <taxon>Lachnaceae</taxon>
        <taxon>Lachnellula</taxon>
    </lineage>
</organism>
<dbReference type="SUPFAM" id="SSF53474">
    <property type="entry name" value="alpha/beta-Hydrolases"/>
    <property type="match status" value="1"/>
</dbReference>
<name>A0A7D8UJN1_9HELO</name>
<accession>A0A7D8UJN1</accession>
<dbReference type="AlphaFoldDB" id="A0A7D8UJN1"/>
<evidence type="ECO:0000256" key="1">
    <source>
        <dbReference type="SAM" id="MobiDB-lite"/>
    </source>
</evidence>
<comment type="caution">
    <text evidence="2">The sequence shown here is derived from an EMBL/GenBank/DDBJ whole genome shotgun (WGS) entry which is preliminary data.</text>
</comment>
<proteinExistence type="predicted"/>
<feature type="region of interest" description="Disordered" evidence="1">
    <location>
        <begin position="246"/>
        <end position="265"/>
    </location>
</feature>
<dbReference type="Proteomes" id="UP000481288">
    <property type="component" value="Unassembled WGS sequence"/>
</dbReference>
<reference evidence="2 3" key="1">
    <citation type="submission" date="2018-05" db="EMBL/GenBank/DDBJ databases">
        <title>Whole genome sequencing for identification of molecular markers to develop diagnostic detection tools for the regulated plant pathogen Lachnellula willkommii.</title>
        <authorList>
            <person name="Giroux E."/>
            <person name="Bilodeau G."/>
        </authorList>
    </citation>
    <scope>NUCLEOTIDE SEQUENCE [LARGE SCALE GENOMIC DNA]</scope>
    <source>
        <strain evidence="2 3">CBS 625.97</strain>
    </source>
</reference>
<sequence length="359" mass="39015">MATPNPLQDSHSATHPSISMKTFHIAGILADVYGLDEVSPSSKSISCLWLLHPRLQTKQLMGTVASTSIGDWNQRAPGDRKVGLIAVAFDQRNHGTREVKAIANEAWKSGNETHAQDMFSIFHGTALDTSLLIDHLGSYVFNKPDSPPIEQHLVTGISLGGHAAWQVLFNDPRVTAGVVIIGCPDYMRIMTDRARLSKRSTYTTTQDTLEPTFLGSPDFPQSLITACANHDPKALLFGTLPLPTNSAPSLSPPPASTHPLSSSEQQRLRPILNARLKGKRILVCSGGADKLVPYHCSEPFLRFLKHATWKGGWYADGGVVVEDRVYEGVGHAYSEGMVVDATRFIRDALADRAGTSSNL</sequence>
<evidence type="ECO:0008006" key="4">
    <source>
        <dbReference type="Google" id="ProtNLM"/>
    </source>
</evidence>
<keyword evidence="3" id="KW-1185">Reference proteome</keyword>
<evidence type="ECO:0000313" key="3">
    <source>
        <dbReference type="Proteomes" id="UP000481288"/>
    </source>
</evidence>
<evidence type="ECO:0000313" key="2">
    <source>
        <dbReference type="EMBL" id="TVY48871.1"/>
    </source>
</evidence>
<dbReference type="Gene3D" id="3.40.50.1820">
    <property type="entry name" value="alpha/beta hydrolase"/>
    <property type="match status" value="1"/>
</dbReference>
<protein>
    <recommendedName>
        <fullName evidence="4">AB hydrolase-1 domain-containing protein</fullName>
    </recommendedName>
</protein>